<dbReference type="Pfam" id="PF11225">
    <property type="entry name" value="DUF3024"/>
    <property type="match status" value="1"/>
</dbReference>
<accession>A0A0M3QFA4</accession>
<name>A0A0M3QFA4_9BACT</name>
<evidence type="ECO:0000313" key="2">
    <source>
        <dbReference type="Proteomes" id="UP000057158"/>
    </source>
</evidence>
<dbReference type="OrthoDB" id="5387584at2"/>
<dbReference type="AlphaFoldDB" id="A0A0M3QFA4"/>
<keyword evidence="2" id="KW-1185">Reference proteome</keyword>
<dbReference type="KEGG" id="des:DSOUD_0947"/>
<reference evidence="1 2" key="1">
    <citation type="submission" date="2015-07" db="EMBL/GenBank/DDBJ databases">
        <title>Isolation and Genomic Characterization of a Novel Halophilic Metal-Reducing Deltaproteobacterium from the Deep Subsurface.</title>
        <authorList>
            <person name="Badalamenti J.P."/>
            <person name="Summers Z.M."/>
            <person name="Gralnick J.A."/>
            <person name="Bond D.R."/>
        </authorList>
    </citation>
    <scope>NUCLEOTIDE SEQUENCE [LARGE SCALE GENOMIC DNA]</scope>
    <source>
        <strain evidence="1 2">WTL</strain>
    </source>
</reference>
<protein>
    <submittedName>
        <fullName evidence="1">Uncharacterized protein</fullName>
    </submittedName>
</protein>
<dbReference type="RefSeq" id="WP_053549911.1">
    <property type="nucleotide sequence ID" value="NZ_CP010802.1"/>
</dbReference>
<organism evidence="1 2">
    <name type="scientific">Desulfuromonas soudanensis</name>
    <dbReference type="NCBI Taxonomy" id="1603606"/>
    <lineage>
        <taxon>Bacteria</taxon>
        <taxon>Pseudomonadati</taxon>
        <taxon>Thermodesulfobacteriota</taxon>
        <taxon>Desulfuromonadia</taxon>
        <taxon>Desulfuromonadales</taxon>
        <taxon>Desulfuromonadaceae</taxon>
        <taxon>Desulfuromonas</taxon>
    </lineage>
</organism>
<dbReference type="Proteomes" id="UP000057158">
    <property type="component" value="Chromosome"/>
</dbReference>
<dbReference type="PATRIC" id="fig|1603606.3.peg.1039"/>
<proteinExistence type="predicted"/>
<dbReference type="EMBL" id="CP010802">
    <property type="protein sequence ID" value="ALC15733.1"/>
    <property type="molecule type" value="Genomic_DNA"/>
</dbReference>
<dbReference type="STRING" id="1603606.DSOUD_0947"/>
<evidence type="ECO:0000313" key="1">
    <source>
        <dbReference type="EMBL" id="ALC15733.1"/>
    </source>
</evidence>
<gene>
    <name evidence="1" type="ORF">DSOUD_0947</name>
</gene>
<dbReference type="InterPro" id="IPR021388">
    <property type="entry name" value="DUF3024"/>
</dbReference>
<sequence>MDAALAEARNLVRSDPKFAGLEVREMEGRLYLARGDDHFARLSPAETVGLWRMEYFHNLERWQFVDFQGTLRECLEFLSENEHYQFWEG</sequence>